<name>A0A8I0HNR0_9CORY</name>
<gene>
    <name evidence="1" type="ORF">H9627_02525</name>
</gene>
<reference evidence="1 2" key="1">
    <citation type="submission" date="2020-08" db="EMBL/GenBank/DDBJ databases">
        <title>A Genomic Blueprint of the Chicken Gut Microbiome.</title>
        <authorList>
            <person name="Gilroy R."/>
            <person name="Ravi A."/>
            <person name="Getino M."/>
            <person name="Pursley I."/>
            <person name="Horton D.L."/>
            <person name="Alikhan N.-F."/>
            <person name="Baker D."/>
            <person name="Gharbi K."/>
            <person name="Hall N."/>
            <person name="Watson M."/>
            <person name="Adriaenssens E.M."/>
            <person name="Foster-Nyarko E."/>
            <person name="Jarju S."/>
            <person name="Secka A."/>
            <person name="Antonio M."/>
            <person name="Oren A."/>
            <person name="Chaudhuri R."/>
            <person name="La Ragione R.M."/>
            <person name="Hildebrand F."/>
            <person name="Pallen M.J."/>
        </authorList>
    </citation>
    <scope>NUCLEOTIDE SEQUENCE [LARGE SCALE GENOMIC DNA]</scope>
    <source>
        <strain evidence="1 2">Sa1YVA5</strain>
    </source>
</reference>
<dbReference type="EMBL" id="JACSPR010000001">
    <property type="protein sequence ID" value="MBD8029213.1"/>
    <property type="molecule type" value="Genomic_DNA"/>
</dbReference>
<evidence type="ECO:0000313" key="1">
    <source>
        <dbReference type="EMBL" id="MBD8029213.1"/>
    </source>
</evidence>
<dbReference type="RefSeq" id="WP_191732430.1">
    <property type="nucleotide sequence ID" value="NZ_JACSPR010000001.1"/>
</dbReference>
<sequence length="89" mass="10353">MMNTTHTGDQLAQGREAWLYMARYQSQHGALPPNWSDFLDLPLEVKNPETEEIHITLIRNLTAADIQHWAQNYEIEITAQYLADIQEEN</sequence>
<dbReference type="AlphaFoldDB" id="A0A8I0HNR0"/>
<protein>
    <submittedName>
        <fullName evidence="1">Uncharacterized protein</fullName>
    </submittedName>
</protein>
<accession>A0A8I0HNR0</accession>
<organism evidence="1 2">
    <name type="scientific">Corynebacterium gallinarum</name>
    <dbReference type="NCBI Taxonomy" id="2762214"/>
    <lineage>
        <taxon>Bacteria</taxon>
        <taxon>Bacillati</taxon>
        <taxon>Actinomycetota</taxon>
        <taxon>Actinomycetes</taxon>
        <taxon>Mycobacteriales</taxon>
        <taxon>Corynebacteriaceae</taxon>
        <taxon>Corynebacterium</taxon>
    </lineage>
</organism>
<evidence type="ECO:0000313" key="2">
    <source>
        <dbReference type="Proteomes" id="UP000650224"/>
    </source>
</evidence>
<comment type="caution">
    <text evidence="1">The sequence shown here is derived from an EMBL/GenBank/DDBJ whole genome shotgun (WGS) entry which is preliminary data.</text>
</comment>
<proteinExistence type="predicted"/>
<keyword evidence="2" id="KW-1185">Reference proteome</keyword>
<dbReference type="Proteomes" id="UP000650224">
    <property type="component" value="Unassembled WGS sequence"/>
</dbReference>